<sequence>MIFRQLHQTRRISALCRLRTGLLAAGVALALLACDVQNISELEEGISTEEDVREKMGEPEAVWDGPDGAQIYEYNRQPAGHRNYMITIGPDGRMASLRQVLTPENFARVQPGMDMTDVRKMLGKPMKITPYEARRETHYDWRYLDGPNTGDSKIFTVVFDADLKVVSTMSVSDPDLERGR</sequence>
<proteinExistence type="predicted"/>
<accession>A0ABU1WG19</accession>
<dbReference type="EMBL" id="JAVDWU010000001">
    <property type="protein sequence ID" value="MDR7148220.1"/>
    <property type="molecule type" value="Genomic_DNA"/>
</dbReference>
<evidence type="ECO:0000256" key="3">
    <source>
        <dbReference type="SAM" id="SignalP"/>
    </source>
</evidence>
<keyword evidence="2" id="KW-0472">Membrane</keyword>
<dbReference type="InterPro" id="IPR007450">
    <property type="entry name" value="BamE_dom"/>
</dbReference>
<gene>
    <name evidence="5" type="ORF">J2W49_000148</name>
</gene>
<feature type="chain" id="PRO_5046510633" evidence="3">
    <location>
        <begin position="34"/>
        <end position="180"/>
    </location>
</feature>
<feature type="domain" description="Outer membrane protein assembly factor BamE" evidence="4">
    <location>
        <begin position="100"/>
        <end position="165"/>
    </location>
</feature>
<organism evidence="5 6">
    <name type="scientific">Hydrogenophaga palleronii</name>
    <dbReference type="NCBI Taxonomy" id="65655"/>
    <lineage>
        <taxon>Bacteria</taxon>
        <taxon>Pseudomonadati</taxon>
        <taxon>Pseudomonadota</taxon>
        <taxon>Betaproteobacteria</taxon>
        <taxon>Burkholderiales</taxon>
        <taxon>Comamonadaceae</taxon>
        <taxon>Hydrogenophaga</taxon>
    </lineage>
</organism>
<keyword evidence="1 3" id="KW-0732">Signal</keyword>
<reference evidence="5 6" key="1">
    <citation type="submission" date="2023-07" db="EMBL/GenBank/DDBJ databases">
        <title>Sorghum-associated microbial communities from plants grown in Nebraska, USA.</title>
        <authorList>
            <person name="Schachtman D."/>
        </authorList>
    </citation>
    <scope>NUCLEOTIDE SEQUENCE [LARGE SCALE GENOMIC DNA]</scope>
    <source>
        <strain evidence="5 6">4249</strain>
    </source>
</reference>
<evidence type="ECO:0000313" key="5">
    <source>
        <dbReference type="EMBL" id="MDR7148220.1"/>
    </source>
</evidence>
<name>A0ABU1WG19_9BURK</name>
<comment type="caution">
    <text evidence="5">The sequence shown here is derived from an EMBL/GenBank/DDBJ whole genome shotgun (WGS) entry which is preliminary data.</text>
</comment>
<evidence type="ECO:0000313" key="6">
    <source>
        <dbReference type="Proteomes" id="UP001265700"/>
    </source>
</evidence>
<dbReference type="Proteomes" id="UP001265700">
    <property type="component" value="Unassembled WGS sequence"/>
</dbReference>
<dbReference type="Gene3D" id="3.30.1450.10">
    <property type="match status" value="1"/>
</dbReference>
<dbReference type="InterPro" id="IPR037873">
    <property type="entry name" value="BamE-like"/>
</dbReference>
<evidence type="ECO:0000259" key="4">
    <source>
        <dbReference type="Pfam" id="PF04355"/>
    </source>
</evidence>
<evidence type="ECO:0000256" key="2">
    <source>
        <dbReference type="ARBA" id="ARBA00023136"/>
    </source>
</evidence>
<dbReference type="PROSITE" id="PS51257">
    <property type="entry name" value="PROKAR_LIPOPROTEIN"/>
    <property type="match status" value="1"/>
</dbReference>
<keyword evidence="6" id="KW-1185">Reference proteome</keyword>
<dbReference type="Pfam" id="PF04355">
    <property type="entry name" value="BamE"/>
    <property type="match status" value="1"/>
</dbReference>
<protein>
    <submittedName>
        <fullName evidence="5">Outer membrane protein assembly factor BamE (Lipoprotein component of BamABCDE complex)</fullName>
    </submittedName>
</protein>
<evidence type="ECO:0000256" key="1">
    <source>
        <dbReference type="ARBA" id="ARBA00022729"/>
    </source>
</evidence>
<feature type="signal peptide" evidence="3">
    <location>
        <begin position="1"/>
        <end position="33"/>
    </location>
</feature>
<dbReference type="RefSeq" id="WP_310310513.1">
    <property type="nucleotide sequence ID" value="NZ_JAVDWU010000001.1"/>
</dbReference>